<dbReference type="InterPro" id="IPR022310">
    <property type="entry name" value="NAD/GMP_synthase"/>
</dbReference>
<dbReference type="GO" id="GO:0016783">
    <property type="term" value="F:sulfurtransferase activity"/>
    <property type="evidence" value="ECO:0007669"/>
    <property type="project" value="InterPro"/>
</dbReference>
<dbReference type="InterPro" id="IPR014729">
    <property type="entry name" value="Rossmann-like_a/b/a_fold"/>
</dbReference>
<sequence length="263" mass="29763">MNEDLDLIRLEGWFREAGRVVVAYSGGVDSTLVAFTAHRVLGERSLAVTFRHRLVEREEVEGAAELARRIGLNHLVMDITLPESVMENPRDRCYICKKQLMAVLKSFARDSGYEMVVDGSNYDDFQEGRPGIRALKEEGIRSPLAELGIGKQRVREILRFMGLDYKKPSRPCLATRFPYGYRISPEDLDMVASAENLLREEGFTVFRVRHLGSIAKIEVGSDEIAELLQEGMRNRVVHGLKALGYKLVVLDLEGYRSGKMDEI</sequence>
<dbReference type="PANTHER" id="PTHR43169">
    <property type="entry name" value="EXSB FAMILY PROTEIN"/>
    <property type="match status" value="1"/>
</dbReference>
<keyword evidence="2" id="KW-0808">Transferase</keyword>
<comment type="caution">
    <text evidence="2">The sequence shown here is derived from an EMBL/GenBank/DDBJ whole genome shotgun (WGS) entry which is preliminary data.</text>
</comment>
<reference evidence="2 3" key="1">
    <citation type="journal article" date="2019" name="Nat. Microbiol.">
        <title>Expanding anaerobic alkane metabolism in the domain of Archaea.</title>
        <authorList>
            <person name="Wang Y."/>
            <person name="Wegener G."/>
            <person name="Hou J."/>
            <person name="Wang F."/>
            <person name="Xiao X."/>
        </authorList>
    </citation>
    <scope>NUCLEOTIDE SEQUENCE [LARGE SCALE GENOMIC DNA]</scope>
    <source>
        <strain evidence="2">WYZ-LMO10</strain>
    </source>
</reference>
<dbReference type="InterPro" id="IPR005232">
    <property type="entry name" value="LarE"/>
</dbReference>
<evidence type="ECO:0000313" key="3">
    <source>
        <dbReference type="Proteomes" id="UP000315399"/>
    </source>
</evidence>
<dbReference type="EMBL" id="QNVH01000056">
    <property type="protein sequence ID" value="TDA37752.1"/>
    <property type="molecule type" value="Genomic_DNA"/>
</dbReference>
<gene>
    <name evidence="2" type="primary">larE</name>
    <name evidence="2" type="ORF">DSO08_05155</name>
</gene>
<dbReference type="Proteomes" id="UP000315399">
    <property type="component" value="Unassembled WGS sequence"/>
</dbReference>
<dbReference type="PANTHER" id="PTHR43169:SF2">
    <property type="entry name" value="NAD_GMP SYNTHASE DOMAIN-CONTAINING PROTEIN"/>
    <property type="match status" value="1"/>
</dbReference>
<dbReference type="PIRSF" id="PIRSF006661">
    <property type="entry name" value="PP-lp_UCP006661"/>
    <property type="match status" value="1"/>
</dbReference>
<evidence type="ECO:0000313" key="2">
    <source>
        <dbReference type="EMBL" id="TDA37752.1"/>
    </source>
</evidence>
<protein>
    <submittedName>
        <fullName evidence="2">ATP-dependent sacrificial sulfur transferase LarE</fullName>
    </submittedName>
</protein>
<accession>A0A523BA56</accession>
<dbReference type="NCBIfam" id="TIGR00268">
    <property type="entry name" value="ATP-dependent sacrificial sulfur transferase LarE"/>
    <property type="match status" value="1"/>
</dbReference>
<organism evidence="2 3">
    <name type="scientific">Thermoproteota archaeon</name>
    <dbReference type="NCBI Taxonomy" id="2056631"/>
    <lineage>
        <taxon>Archaea</taxon>
        <taxon>Thermoproteota</taxon>
    </lineage>
</organism>
<name>A0A523BA56_9CREN</name>
<dbReference type="InterPro" id="IPR052188">
    <property type="entry name" value="Ni-pincer_cofactor_biosynth"/>
</dbReference>
<proteinExistence type="predicted"/>
<dbReference type="CDD" id="cd01990">
    <property type="entry name" value="LarE-like"/>
    <property type="match status" value="1"/>
</dbReference>
<dbReference type="Gene3D" id="3.40.50.620">
    <property type="entry name" value="HUPs"/>
    <property type="match status" value="1"/>
</dbReference>
<feature type="domain" description="NAD/GMP synthase" evidence="1">
    <location>
        <begin position="16"/>
        <end position="88"/>
    </location>
</feature>
<evidence type="ECO:0000259" key="1">
    <source>
        <dbReference type="Pfam" id="PF02540"/>
    </source>
</evidence>
<dbReference type="SUPFAM" id="SSF52402">
    <property type="entry name" value="Adenine nucleotide alpha hydrolases-like"/>
    <property type="match status" value="1"/>
</dbReference>
<dbReference type="Pfam" id="PF02540">
    <property type="entry name" value="NAD_synthase"/>
    <property type="match status" value="1"/>
</dbReference>
<dbReference type="GO" id="GO:0006163">
    <property type="term" value="P:purine nucleotide metabolic process"/>
    <property type="evidence" value="ECO:0007669"/>
    <property type="project" value="UniProtKB-ARBA"/>
</dbReference>
<dbReference type="AlphaFoldDB" id="A0A523BA56"/>